<sequence length="122" mass="13647">MQHQYDKLVGGVGGLKDNSESHSIAGFEMTFSYGRGRCMETGFHTCSPKNFAINTWAYIVGSNFIKPCLIPPRLDSRKYSIFLQHGLPKNSKKNMFFDHCSAHCGFRMMGLSLITSVKSSNT</sequence>
<dbReference type="Proteomes" id="UP000499080">
    <property type="component" value="Unassembled WGS sequence"/>
</dbReference>
<comment type="caution">
    <text evidence="1">The sequence shown here is derived from an EMBL/GenBank/DDBJ whole genome shotgun (WGS) entry which is preliminary data.</text>
</comment>
<proteinExistence type="predicted"/>
<name>A0A4Y2DQS8_ARAVE</name>
<dbReference type="AlphaFoldDB" id="A0A4Y2DQS8"/>
<evidence type="ECO:0000313" key="2">
    <source>
        <dbReference type="Proteomes" id="UP000499080"/>
    </source>
</evidence>
<reference evidence="1 2" key="1">
    <citation type="journal article" date="2019" name="Sci. Rep.">
        <title>Orb-weaving spider Araneus ventricosus genome elucidates the spidroin gene catalogue.</title>
        <authorList>
            <person name="Kono N."/>
            <person name="Nakamura H."/>
            <person name="Ohtoshi R."/>
            <person name="Moran D.A.P."/>
            <person name="Shinohara A."/>
            <person name="Yoshida Y."/>
            <person name="Fujiwara M."/>
            <person name="Mori M."/>
            <person name="Tomita M."/>
            <person name="Arakawa K."/>
        </authorList>
    </citation>
    <scope>NUCLEOTIDE SEQUENCE [LARGE SCALE GENOMIC DNA]</scope>
</reference>
<keyword evidence="2" id="KW-1185">Reference proteome</keyword>
<organism evidence="1 2">
    <name type="scientific">Araneus ventricosus</name>
    <name type="common">Orbweaver spider</name>
    <name type="synonym">Epeira ventricosa</name>
    <dbReference type="NCBI Taxonomy" id="182803"/>
    <lineage>
        <taxon>Eukaryota</taxon>
        <taxon>Metazoa</taxon>
        <taxon>Ecdysozoa</taxon>
        <taxon>Arthropoda</taxon>
        <taxon>Chelicerata</taxon>
        <taxon>Arachnida</taxon>
        <taxon>Araneae</taxon>
        <taxon>Araneomorphae</taxon>
        <taxon>Entelegynae</taxon>
        <taxon>Araneoidea</taxon>
        <taxon>Araneidae</taxon>
        <taxon>Araneus</taxon>
    </lineage>
</organism>
<protein>
    <submittedName>
        <fullName evidence="1">Uncharacterized protein</fullName>
    </submittedName>
</protein>
<gene>
    <name evidence="1" type="ORF">AVEN_252297_1</name>
</gene>
<evidence type="ECO:0000313" key="1">
    <source>
        <dbReference type="EMBL" id="GBM18519.1"/>
    </source>
</evidence>
<dbReference type="EMBL" id="BGPR01000405">
    <property type="protein sequence ID" value="GBM18519.1"/>
    <property type="molecule type" value="Genomic_DNA"/>
</dbReference>
<accession>A0A4Y2DQS8</accession>